<dbReference type="AlphaFoldDB" id="A0A1I7V0G6"/>
<keyword evidence="1" id="KW-0732">Signal</keyword>
<protein>
    <submittedName>
        <fullName evidence="3">CUB_2 domain-containing protein</fullName>
    </submittedName>
</protein>
<accession>A0A1I7V0G6</accession>
<evidence type="ECO:0000256" key="1">
    <source>
        <dbReference type="SAM" id="SignalP"/>
    </source>
</evidence>
<evidence type="ECO:0000313" key="2">
    <source>
        <dbReference type="Proteomes" id="UP000095282"/>
    </source>
</evidence>
<proteinExistence type="predicted"/>
<dbReference type="Proteomes" id="UP000095282">
    <property type="component" value="Unplaced"/>
</dbReference>
<sequence length="347" mass="38116">MFLLTLLTLVSYSGAVVLPLNAYSATETLYKVNKTSRIYVISNSPQELLQSLIITTSNSAQNSNGFTLSVPQNDGSLTPFIPTQDNDLLSVIFNGVNTLEGSLYMDSITPNLNVFPLLENSSISFKQGTNVFFELNIPNGKIPVAQNVIVSQNLPLAGFVGLPETPNPPQFFDSGSIENTTTYNQLELPMKIFHFTSKDANVKYEIKYAERTGLVIGSAGLLMTNNFPSGPYNTSEYNLNNQNGIQVDAIFIPRLDKTRAYGGNITIFMTPETLDPFVSPMISIADSNITSNSPMNRIVIESDGPYAIQYFLRDTTITTPSPFETSTKSSSFPKIIASLLIAVFFRF</sequence>
<dbReference type="eggNOG" id="ENOG502TG05">
    <property type="taxonomic scope" value="Eukaryota"/>
</dbReference>
<feature type="chain" id="PRO_5012814150" evidence="1">
    <location>
        <begin position="16"/>
        <end position="347"/>
    </location>
</feature>
<dbReference type="WBParaSite" id="Csp11.Scaffold630.g21167.t1">
    <property type="protein sequence ID" value="Csp11.Scaffold630.g21167.t1"/>
    <property type="gene ID" value="Csp11.Scaffold630.g21167"/>
</dbReference>
<name>A0A1I7V0G6_9PELO</name>
<organism evidence="2 3">
    <name type="scientific">Caenorhabditis tropicalis</name>
    <dbReference type="NCBI Taxonomy" id="1561998"/>
    <lineage>
        <taxon>Eukaryota</taxon>
        <taxon>Metazoa</taxon>
        <taxon>Ecdysozoa</taxon>
        <taxon>Nematoda</taxon>
        <taxon>Chromadorea</taxon>
        <taxon>Rhabditida</taxon>
        <taxon>Rhabditina</taxon>
        <taxon>Rhabditomorpha</taxon>
        <taxon>Rhabditoidea</taxon>
        <taxon>Rhabditidae</taxon>
        <taxon>Peloderinae</taxon>
        <taxon>Caenorhabditis</taxon>
    </lineage>
</organism>
<reference evidence="3" key="1">
    <citation type="submission" date="2016-11" db="UniProtKB">
        <authorList>
            <consortium name="WormBaseParasite"/>
        </authorList>
    </citation>
    <scope>IDENTIFICATION</scope>
</reference>
<feature type="signal peptide" evidence="1">
    <location>
        <begin position="1"/>
        <end position="15"/>
    </location>
</feature>
<keyword evidence="2" id="KW-1185">Reference proteome</keyword>
<evidence type="ECO:0000313" key="3">
    <source>
        <dbReference type="WBParaSite" id="Csp11.Scaffold630.g21167.t1"/>
    </source>
</evidence>